<dbReference type="InterPro" id="IPR003137">
    <property type="entry name" value="PA_domain"/>
</dbReference>
<dbReference type="Gene3D" id="3.50.30.30">
    <property type="match status" value="1"/>
</dbReference>
<keyword evidence="5" id="KW-1185">Reference proteome</keyword>
<accession>A0ABQ1QFI5</accession>
<sequence length="506" mass="53091">MTTAPVAPVGAHGPGHGHGGTPGKTQVTGKAVYRHLEAFQRIADDNGGNRAMATPGYEASARYIEKNLRKAGYSPTRQYFEVESFNVETLEVTVPGVELDPIAMEYSTSTDADGVQAELVAPTDPLGCTEAAWTGVDVTDKIAVVSRGSCPFSQKAITAETVGAAAIIIYNNEAGPLNGTLGGPGTASAPSVGVSQEEGAALVAAIEGGPVNGSFTLQASLETVETFNVIAETRGGDPNNVVMVGAHLDGVPEGPGINDNASGSATILETALQLAKSSKGKKKGHPNPGKLNNKVRFAWWGAEESGLVGSNHYVADLQANNAAELDKLAVYLNFDMVASPNYIIGVYDANESTYEAPVVVPPGSAAAEKAFTDYFDRINQPWVDTEFSGRSDYSAFIDAGVPSTGLFTGADDVKTPEEVALFGGTAGITHDPDYHSALDDITNVNKKALDINARAIGSVVSSLAYSTEAINGVKPPTKHKHDKRKHPKKDKGKKDRKGPKNKTKRR</sequence>
<dbReference type="InterPro" id="IPR046450">
    <property type="entry name" value="PA_dom_sf"/>
</dbReference>
<evidence type="ECO:0000313" key="4">
    <source>
        <dbReference type="EMBL" id="GGD25388.1"/>
    </source>
</evidence>
<dbReference type="Gene3D" id="3.40.630.10">
    <property type="entry name" value="Zn peptidases"/>
    <property type="match status" value="1"/>
</dbReference>
<name>A0ABQ1QFI5_9ACTN</name>
<reference evidence="5" key="1">
    <citation type="journal article" date="2019" name="Int. J. Syst. Evol. Microbiol.">
        <title>The Global Catalogue of Microorganisms (GCM) 10K type strain sequencing project: providing services to taxonomists for standard genome sequencing and annotation.</title>
        <authorList>
            <consortium name="The Broad Institute Genomics Platform"/>
            <consortium name="The Broad Institute Genome Sequencing Center for Infectious Disease"/>
            <person name="Wu L."/>
            <person name="Ma J."/>
        </authorList>
    </citation>
    <scope>NUCLEOTIDE SEQUENCE [LARGE SCALE GENOMIC DNA]</scope>
    <source>
        <strain evidence="5">CCM 7403</strain>
    </source>
</reference>
<dbReference type="EMBL" id="BMCK01000004">
    <property type="protein sequence ID" value="GGD25388.1"/>
    <property type="molecule type" value="Genomic_DNA"/>
</dbReference>
<comment type="caution">
    <text evidence="4">The sequence shown here is derived from an EMBL/GenBank/DDBJ whole genome shotgun (WGS) entry which is preliminary data.</text>
</comment>
<dbReference type="Pfam" id="PF02225">
    <property type="entry name" value="PA"/>
    <property type="match status" value="1"/>
</dbReference>
<feature type="compositionally biased region" description="Low complexity" evidence="1">
    <location>
        <begin position="1"/>
        <end position="11"/>
    </location>
</feature>
<dbReference type="SUPFAM" id="SSF53187">
    <property type="entry name" value="Zn-dependent exopeptidases"/>
    <property type="match status" value="1"/>
</dbReference>
<dbReference type="InterPro" id="IPR045175">
    <property type="entry name" value="M28_fam"/>
</dbReference>
<feature type="compositionally biased region" description="Gly residues" evidence="1">
    <location>
        <begin position="12"/>
        <end position="22"/>
    </location>
</feature>
<organism evidence="4 5">
    <name type="scientific">Nocardioides daphniae</name>
    <dbReference type="NCBI Taxonomy" id="402297"/>
    <lineage>
        <taxon>Bacteria</taxon>
        <taxon>Bacillati</taxon>
        <taxon>Actinomycetota</taxon>
        <taxon>Actinomycetes</taxon>
        <taxon>Propionibacteriales</taxon>
        <taxon>Nocardioidaceae</taxon>
        <taxon>Nocardioides</taxon>
    </lineage>
</organism>
<dbReference type="PANTHER" id="PTHR12147">
    <property type="entry name" value="METALLOPEPTIDASE M28 FAMILY MEMBER"/>
    <property type="match status" value="1"/>
</dbReference>
<gene>
    <name evidence="4" type="ORF">GCM10007231_25880</name>
</gene>
<dbReference type="RefSeq" id="WP_202977722.1">
    <property type="nucleotide sequence ID" value="NZ_BMCK01000004.1"/>
</dbReference>
<dbReference type="Proteomes" id="UP000630594">
    <property type="component" value="Unassembled WGS sequence"/>
</dbReference>
<feature type="compositionally biased region" description="Basic residues" evidence="1">
    <location>
        <begin position="476"/>
        <end position="506"/>
    </location>
</feature>
<dbReference type="PANTHER" id="PTHR12147:SF26">
    <property type="entry name" value="PEPTIDASE M28 DOMAIN-CONTAINING PROTEIN"/>
    <property type="match status" value="1"/>
</dbReference>
<evidence type="ECO:0000256" key="1">
    <source>
        <dbReference type="SAM" id="MobiDB-lite"/>
    </source>
</evidence>
<evidence type="ECO:0000259" key="3">
    <source>
        <dbReference type="Pfam" id="PF04389"/>
    </source>
</evidence>
<protein>
    <submittedName>
        <fullName evidence="4">Amidohydrolase</fullName>
    </submittedName>
</protein>
<proteinExistence type="predicted"/>
<dbReference type="InterPro" id="IPR007484">
    <property type="entry name" value="Peptidase_M28"/>
</dbReference>
<evidence type="ECO:0000313" key="5">
    <source>
        <dbReference type="Proteomes" id="UP000630594"/>
    </source>
</evidence>
<evidence type="ECO:0000259" key="2">
    <source>
        <dbReference type="Pfam" id="PF02225"/>
    </source>
</evidence>
<dbReference type="SUPFAM" id="SSF52025">
    <property type="entry name" value="PA domain"/>
    <property type="match status" value="1"/>
</dbReference>
<dbReference type="Pfam" id="PF04389">
    <property type="entry name" value="Peptidase_M28"/>
    <property type="match status" value="1"/>
</dbReference>
<feature type="domain" description="Peptidase M28" evidence="3">
    <location>
        <begin position="228"/>
        <end position="458"/>
    </location>
</feature>
<feature type="region of interest" description="Disordered" evidence="1">
    <location>
        <begin position="1"/>
        <end position="26"/>
    </location>
</feature>
<feature type="domain" description="PA" evidence="2">
    <location>
        <begin position="115"/>
        <end position="202"/>
    </location>
</feature>
<feature type="region of interest" description="Disordered" evidence="1">
    <location>
        <begin position="469"/>
        <end position="506"/>
    </location>
</feature>